<dbReference type="EMBL" id="CP060054">
    <property type="protein sequence ID" value="QNE07772.1"/>
    <property type="molecule type" value="Genomic_DNA"/>
</dbReference>
<organism evidence="3 4">
    <name type="scientific">Croceicoccus marinus</name>
    <dbReference type="NCBI Taxonomy" id="450378"/>
    <lineage>
        <taxon>Bacteria</taxon>
        <taxon>Pseudomonadati</taxon>
        <taxon>Pseudomonadota</taxon>
        <taxon>Alphaproteobacteria</taxon>
        <taxon>Sphingomonadales</taxon>
        <taxon>Erythrobacteraceae</taxon>
        <taxon>Croceicoccus</taxon>
    </lineage>
</organism>
<keyword evidence="3" id="KW-0614">Plasmid</keyword>
<evidence type="ECO:0000313" key="4">
    <source>
        <dbReference type="Proteomes" id="UP000515297"/>
    </source>
</evidence>
<gene>
    <name evidence="3" type="ORF">H4O24_19700</name>
</gene>
<sequence length="181" mass="18863">MTDTMTLSRDTSTHVMPEQPELDLPSTLAAPVIPSATWPARGKAARKGLPPSAIAAMVLAVAVLLWGAWVTKTLMTPPAAVPMASVRLEQLVGEYVQSQARSAAPPELVTQQTQAFMSALGEELKRRGQDGTTVLVGEAVLSQNVPDITDQVRAAIYAKVPPPSVAGGPAVVPPLTGPLGQ</sequence>
<keyword evidence="2" id="KW-0472">Membrane</keyword>
<dbReference type="Proteomes" id="UP000515297">
    <property type="component" value="Plasmid plas2"/>
</dbReference>
<reference evidence="3 4" key="1">
    <citation type="submission" date="2020-08" db="EMBL/GenBank/DDBJ databases">
        <authorList>
            <person name="Liu G."/>
            <person name="Sun C."/>
        </authorList>
    </citation>
    <scope>NUCLEOTIDE SEQUENCE [LARGE SCALE GENOMIC DNA]</scope>
    <source>
        <strain evidence="3 4">OT19</strain>
        <plasmid evidence="3 4">plas2</plasmid>
    </source>
</reference>
<geneLocation type="plasmid" evidence="3 4">
    <name>plas2</name>
</geneLocation>
<dbReference type="Pfam" id="PF09677">
    <property type="entry name" value="TrbI_Ftype"/>
    <property type="match status" value="1"/>
</dbReference>
<name>A0A7G6W1A7_9SPHN</name>
<keyword evidence="2" id="KW-1133">Transmembrane helix</keyword>
<feature type="region of interest" description="Disordered" evidence="1">
    <location>
        <begin position="1"/>
        <end position="21"/>
    </location>
</feature>
<proteinExistence type="predicted"/>
<feature type="transmembrane region" description="Helical" evidence="2">
    <location>
        <begin position="49"/>
        <end position="69"/>
    </location>
</feature>
<evidence type="ECO:0000256" key="2">
    <source>
        <dbReference type="SAM" id="Phobius"/>
    </source>
</evidence>
<dbReference type="AlphaFoldDB" id="A0A7G6W1A7"/>
<protein>
    <submittedName>
        <fullName evidence="3">TrbI F-type domain-containing protein</fullName>
    </submittedName>
</protein>
<accession>A0A7G6W1A7</accession>
<evidence type="ECO:0000256" key="1">
    <source>
        <dbReference type="SAM" id="MobiDB-lite"/>
    </source>
</evidence>
<evidence type="ECO:0000313" key="3">
    <source>
        <dbReference type="EMBL" id="QNE07772.1"/>
    </source>
</evidence>
<feature type="compositionally biased region" description="Polar residues" evidence="1">
    <location>
        <begin position="1"/>
        <end position="14"/>
    </location>
</feature>
<dbReference type="RefSeq" id="WP_185886199.1">
    <property type="nucleotide sequence ID" value="NZ_CP060054.1"/>
</dbReference>
<dbReference type="InterPro" id="IPR014115">
    <property type="entry name" value="TrbI_Ftype"/>
</dbReference>
<keyword evidence="2" id="KW-0812">Transmembrane</keyword>